<dbReference type="SUPFAM" id="SSF51735">
    <property type="entry name" value="NAD(P)-binding Rossmann-fold domains"/>
    <property type="match status" value="1"/>
</dbReference>
<evidence type="ECO:0000313" key="3">
    <source>
        <dbReference type="EMBL" id="KPA38107.1"/>
    </source>
</evidence>
<dbReference type="PANTHER" id="PTHR43355:SF2">
    <property type="entry name" value="FLAVIN REDUCTASE (NADPH)"/>
    <property type="match status" value="1"/>
</dbReference>
<reference evidence="3 4" key="1">
    <citation type="submission" date="2015-04" db="EMBL/GenBank/DDBJ databases">
        <title>The draft genome sequence of Fusarium langsethiae, a T-2/HT-2 mycotoxin producer.</title>
        <authorList>
            <person name="Lysoe E."/>
            <person name="Divon H.H."/>
            <person name="Terzi V."/>
            <person name="Orru L."/>
            <person name="Lamontanara A."/>
            <person name="Kolseth A.-K."/>
            <person name="Frandsen R.J."/>
            <person name="Nielsen K."/>
            <person name="Thrane U."/>
        </authorList>
    </citation>
    <scope>NUCLEOTIDE SEQUENCE [LARGE SCALE GENOMIC DNA]</scope>
    <source>
        <strain evidence="3 4">Fl201059</strain>
    </source>
</reference>
<dbReference type="GO" id="GO:0004074">
    <property type="term" value="F:biliverdin reductase [NAD(P)H] activity"/>
    <property type="evidence" value="ECO:0007669"/>
    <property type="project" value="TreeGrafter"/>
</dbReference>
<dbReference type="InterPro" id="IPR051606">
    <property type="entry name" value="Polyketide_Oxido-like"/>
</dbReference>
<dbReference type="InterPro" id="IPR036291">
    <property type="entry name" value="NAD(P)-bd_dom_sf"/>
</dbReference>
<dbReference type="PANTHER" id="PTHR43355">
    <property type="entry name" value="FLAVIN REDUCTASE (NADPH)"/>
    <property type="match status" value="1"/>
</dbReference>
<evidence type="ECO:0000313" key="4">
    <source>
        <dbReference type="Proteomes" id="UP000037904"/>
    </source>
</evidence>
<feature type="domain" description="NAD(P)-binding" evidence="2">
    <location>
        <begin position="7"/>
        <end position="214"/>
    </location>
</feature>
<dbReference type="InterPro" id="IPR016040">
    <property type="entry name" value="NAD(P)-bd_dom"/>
</dbReference>
<organism evidence="3 4">
    <name type="scientific">Fusarium langsethiae</name>
    <dbReference type="NCBI Taxonomy" id="179993"/>
    <lineage>
        <taxon>Eukaryota</taxon>
        <taxon>Fungi</taxon>
        <taxon>Dikarya</taxon>
        <taxon>Ascomycota</taxon>
        <taxon>Pezizomycotina</taxon>
        <taxon>Sordariomycetes</taxon>
        <taxon>Hypocreomycetidae</taxon>
        <taxon>Hypocreales</taxon>
        <taxon>Nectriaceae</taxon>
        <taxon>Fusarium</taxon>
    </lineage>
</organism>
<keyword evidence="4" id="KW-1185">Reference proteome</keyword>
<comment type="similarity">
    <text evidence="1">Belongs to the avfA family.</text>
</comment>
<name>A0A0N0DCE1_FUSLA</name>
<sequence>MHFFIIGATGRNGSLAVQEALSRGHTVTALVRNTTTAKLPSHSNLTLFQGIPTSESDITKALTTPRPPQVVITALAQVRVTESPFAALRPDTTPDFMAVSMTALIAAINKADLPTKPKIIVNSAQGAGSSWRSMNLPGKMLFSHGSMGIGLKDHNEVDRLVRESDLVFVLSRPVMLAEGEARPVKVWPDDGKGCAWMPKITRESLGKWLVDAAESNEWDGQAPVLTN</sequence>
<dbReference type="EMBL" id="JXCE01000315">
    <property type="protein sequence ID" value="KPA38107.1"/>
    <property type="molecule type" value="Genomic_DNA"/>
</dbReference>
<evidence type="ECO:0000259" key="2">
    <source>
        <dbReference type="Pfam" id="PF13460"/>
    </source>
</evidence>
<protein>
    <recommendedName>
        <fullName evidence="2">NAD(P)-binding domain-containing protein</fullName>
    </recommendedName>
</protein>
<evidence type="ECO:0000256" key="1">
    <source>
        <dbReference type="ARBA" id="ARBA00038376"/>
    </source>
</evidence>
<accession>A0A0N0DCE1</accession>
<comment type="caution">
    <text evidence="3">The sequence shown here is derived from an EMBL/GenBank/DDBJ whole genome shotgun (WGS) entry which is preliminary data.</text>
</comment>
<proteinExistence type="inferred from homology"/>
<gene>
    <name evidence="3" type="ORF">FLAG1_09059</name>
</gene>
<dbReference type="GO" id="GO:0042602">
    <property type="term" value="F:riboflavin reductase (NADPH) activity"/>
    <property type="evidence" value="ECO:0007669"/>
    <property type="project" value="TreeGrafter"/>
</dbReference>
<dbReference type="Pfam" id="PF13460">
    <property type="entry name" value="NAD_binding_10"/>
    <property type="match status" value="1"/>
</dbReference>
<dbReference type="Gene3D" id="3.40.50.720">
    <property type="entry name" value="NAD(P)-binding Rossmann-like Domain"/>
    <property type="match status" value="1"/>
</dbReference>
<dbReference type="AlphaFoldDB" id="A0A0N0DCE1"/>
<dbReference type="Proteomes" id="UP000037904">
    <property type="component" value="Unassembled WGS sequence"/>
</dbReference>